<evidence type="ECO:0000313" key="3">
    <source>
        <dbReference type="Proteomes" id="UP000324222"/>
    </source>
</evidence>
<name>A0A5B7JFI9_PORTR</name>
<comment type="caution">
    <text evidence="2">The sequence shown here is derived from an EMBL/GenBank/DDBJ whole genome shotgun (WGS) entry which is preliminary data.</text>
</comment>
<protein>
    <submittedName>
        <fullName evidence="2">Uncharacterized protein</fullName>
    </submittedName>
</protein>
<proteinExistence type="predicted"/>
<feature type="compositionally biased region" description="Polar residues" evidence="1">
    <location>
        <begin position="186"/>
        <end position="199"/>
    </location>
</feature>
<accession>A0A5B7JFI9</accession>
<sequence length="236" mass="24025">MGTNTTLPPQMASYKAMVVVAVVVVAGLITPATSRPQQTKPGRPKPHGPPHGHPHAGPQFVHVQAPIPQLPPVHAGQGPVHGQTANAFLQGFPGGPGATLVQQPPSIEILPNGQRIVQPVSLEVAPHGPQPVSYEILPDGRRVIAPISLELGVHGGPGGVIGTPGAAVGHFPAHVQPANFPGAPQPNFQGQSFQPNFQQVYPGAPAQGFPQGQQGHGGAATPSVDVRGAGNGKTTP</sequence>
<dbReference type="AlphaFoldDB" id="A0A5B7JFI9"/>
<feature type="region of interest" description="Disordered" evidence="1">
    <location>
        <begin position="33"/>
        <end position="59"/>
    </location>
</feature>
<evidence type="ECO:0000313" key="2">
    <source>
        <dbReference type="EMBL" id="MPC92127.1"/>
    </source>
</evidence>
<reference evidence="2 3" key="1">
    <citation type="submission" date="2019-05" db="EMBL/GenBank/DDBJ databases">
        <title>Another draft genome of Portunus trituberculatus and its Hox gene families provides insights of decapod evolution.</title>
        <authorList>
            <person name="Jeong J.-H."/>
            <person name="Song I."/>
            <person name="Kim S."/>
            <person name="Choi T."/>
            <person name="Kim D."/>
            <person name="Ryu S."/>
            <person name="Kim W."/>
        </authorList>
    </citation>
    <scope>NUCLEOTIDE SEQUENCE [LARGE SCALE GENOMIC DNA]</scope>
    <source>
        <tissue evidence="2">Muscle</tissue>
    </source>
</reference>
<feature type="region of interest" description="Disordered" evidence="1">
    <location>
        <begin position="181"/>
        <end position="236"/>
    </location>
</feature>
<dbReference type="EMBL" id="VSRR010090197">
    <property type="protein sequence ID" value="MPC92127.1"/>
    <property type="molecule type" value="Genomic_DNA"/>
</dbReference>
<feature type="compositionally biased region" description="Basic residues" evidence="1">
    <location>
        <begin position="42"/>
        <end position="54"/>
    </location>
</feature>
<organism evidence="2 3">
    <name type="scientific">Portunus trituberculatus</name>
    <name type="common">Swimming crab</name>
    <name type="synonym">Neptunus trituberculatus</name>
    <dbReference type="NCBI Taxonomy" id="210409"/>
    <lineage>
        <taxon>Eukaryota</taxon>
        <taxon>Metazoa</taxon>
        <taxon>Ecdysozoa</taxon>
        <taxon>Arthropoda</taxon>
        <taxon>Crustacea</taxon>
        <taxon>Multicrustacea</taxon>
        <taxon>Malacostraca</taxon>
        <taxon>Eumalacostraca</taxon>
        <taxon>Eucarida</taxon>
        <taxon>Decapoda</taxon>
        <taxon>Pleocyemata</taxon>
        <taxon>Brachyura</taxon>
        <taxon>Eubrachyura</taxon>
        <taxon>Portunoidea</taxon>
        <taxon>Portunidae</taxon>
        <taxon>Portuninae</taxon>
        <taxon>Portunus</taxon>
    </lineage>
</organism>
<dbReference type="Proteomes" id="UP000324222">
    <property type="component" value="Unassembled WGS sequence"/>
</dbReference>
<gene>
    <name evidence="2" type="ORF">E2C01_087199</name>
</gene>
<feature type="compositionally biased region" description="Low complexity" evidence="1">
    <location>
        <begin position="202"/>
        <end position="213"/>
    </location>
</feature>
<evidence type="ECO:0000256" key="1">
    <source>
        <dbReference type="SAM" id="MobiDB-lite"/>
    </source>
</evidence>
<keyword evidence="3" id="KW-1185">Reference proteome</keyword>